<evidence type="ECO:0000256" key="1">
    <source>
        <dbReference type="SAM" id="MobiDB-lite"/>
    </source>
</evidence>
<evidence type="ECO:0000313" key="2">
    <source>
        <dbReference type="EMBL" id="MFA0791669.1"/>
    </source>
</evidence>
<evidence type="ECO:0000313" key="3">
    <source>
        <dbReference type="Proteomes" id="UP001569414"/>
    </source>
</evidence>
<comment type="caution">
    <text evidence="2">The sequence shown here is derived from an EMBL/GenBank/DDBJ whole genome shotgun (WGS) entry which is preliminary data.</text>
</comment>
<keyword evidence="3" id="KW-1185">Reference proteome</keyword>
<feature type="region of interest" description="Disordered" evidence="1">
    <location>
        <begin position="31"/>
        <end position="62"/>
    </location>
</feature>
<dbReference type="EMBL" id="JBGMEL010000013">
    <property type="protein sequence ID" value="MFA0791669.1"/>
    <property type="molecule type" value="Genomic_DNA"/>
</dbReference>
<dbReference type="Proteomes" id="UP001569414">
    <property type="component" value="Unassembled WGS sequence"/>
</dbReference>
<organism evidence="2 3">
    <name type="scientific">Microbulbifer echini</name>
    <dbReference type="NCBI Taxonomy" id="1529067"/>
    <lineage>
        <taxon>Bacteria</taxon>
        <taxon>Pseudomonadati</taxon>
        <taxon>Pseudomonadota</taxon>
        <taxon>Gammaproteobacteria</taxon>
        <taxon>Cellvibrionales</taxon>
        <taxon>Microbulbiferaceae</taxon>
        <taxon>Microbulbifer</taxon>
    </lineage>
</organism>
<proteinExistence type="predicted"/>
<name>A0ABV4NR52_9GAMM</name>
<accession>A0ABV4NR52</accession>
<dbReference type="RefSeq" id="WP_299583042.1">
    <property type="nucleotide sequence ID" value="NZ_JBGMEL010000013.1"/>
</dbReference>
<reference evidence="2 3" key="1">
    <citation type="submission" date="2024-08" db="EMBL/GenBank/DDBJ databases">
        <authorList>
            <person name="Ishaq N."/>
        </authorList>
    </citation>
    <scope>NUCLEOTIDE SEQUENCE [LARGE SCALE GENOMIC DNA]</scope>
    <source>
        <strain evidence="2 3">JCM 30400</strain>
    </source>
</reference>
<gene>
    <name evidence="2" type="ORF">ACCI51_14025</name>
</gene>
<sequence>MNTTVFVHSTAMGKNNIDQLKRRIDITNAGHHSRHVRFVQPKPTDVRPTHHNDWPPFEGDAA</sequence>
<feature type="compositionally biased region" description="Basic and acidic residues" evidence="1">
    <location>
        <begin position="44"/>
        <end position="53"/>
    </location>
</feature>
<protein>
    <submittedName>
        <fullName evidence="2">Uncharacterized protein</fullName>
    </submittedName>
</protein>